<comment type="caution">
    <text evidence="9">The sequence shown here is derived from an EMBL/GenBank/DDBJ whole genome shotgun (WGS) entry which is preliminary data.</text>
</comment>
<protein>
    <submittedName>
        <fullName evidence="9">N-acetylgalactosamine-6-sulfatase</fullName>
    </submittedName>
</protein>
<dbReference type="PDB" id="7STU">
    <property type="method" value="X-ray"/>
    <property type="resolution" value="2.23 A"/>
    <property type="chains" value="A=25-474"/>
</dbReference>
<evidence type="ECO:0000256" key="2">
    <source>
        <dbReference type="ARBA" id="ARBA00008779"/>
    </source>
</evidence>
<dbReference type="PANTHER" id="PTHR42693:SF42">
    <property type="entry name" value="ARYLSULFATASE G"/>
    <property type="match status" value="1"/>
</dbReference>
<evidence type="ECO:0007829" key="12">
    <source>
        <dbReference type="PDB" id="7STU"/>
    </source>
</evidence>
<accession>A0A2T3HKC0</accession>
<evidence type="ECO:0007829" key="11">
    <source>
        <dbReference type="PDB" id="7STT"/>
    </source>
</evidence>
<keyword evidence="6 11" id="KW-0106">Calcium</keyword>
<dbReference type="Proteomes" id="UP000240912">
    <property type="component" value="Unassembled WGS sequence"/>
</dbReference>
<dbReference type="AlphaFoldDB" id="A0A2T3HKC0"/>
<comment type="cofactor">
    <cofactor evidence="1">
        <name>Ca(2+)</name>
        <dbReference type="ChEBI" id="CHEBI:29108"/>
    </cofactor>
</comment>
<reference evidence="11 12" key="2">
    <citation type="journal article" date="2021" name="Molecules">
        <title>Purification, Characterization, and Structural Studies of a Sulfatase from &lt;i&gt;Pedobacter yulinensis&lt;/i&gt;.</title>
        <authorList>
            <person name="Schlachter C.R."/>
            <person name="O'Malley A."/>
            <person name="Grimes L.L."/>
            <person name="Tomashek J.J."/>
            <person name="Chruszcz M."/>
            <person name="Lee L.A."/>
        </authorList>
    </citation>
    <scope>X-RAY CRYSTALLOGRAPHY (1.60 ANGSTROMS) OF 25-474 IN COMPLEX WITH CA(2+)</scope>
</reference>
<feature type="binding site" evidence="11 12">
    <location>
        <position position="78"/>
    </location>
    <ligand>
        <name>Ca(2+)</name>
        <dbReference type="ChEBI" id="CHEBI:29108"/>
    </ligand>
</feature>
<evidence type="ECO:0000313" key="9">
    <source>
        <dbReference type="EMBL" id="PST82869.1"/>
    </source>
</evidence>
<keyword evidence="5" id="KW-0378">Hydrolase</keyword>
<evidence type="ECO:0000256" key="4">
    <source>
        <dbReference type="ARBA" id="ARBA00022729"/>
    </source>
</evidence>
<dbReference type="OrthoDB" id="9765065at2"/>
<dbReference type="Pfam" id="PF00884">
    <property type="entry name" value="Sulfatase"/>
    <property type="match status" value="1"/>
</dbReference>
<dbReference type="InterPro" id="IPR000917">
    <property type="entry name" value="Sulfatase_N"/>
</dbReference>
<keyword evidence="3 11" id="KW-0479">Metal-binding</keyword>
<dbReference type="InterPro" id="IPR050738">
    <property type="entry name" value="Sulfatase"/>
</dbReference>
<dbReference type="SUPFAM" id="SSF53649">
    <property type="entry name" value="Alkaline phosphatase-like"/>
    <property type="match status" value="1"/>
</dbReference>
<sequence length="474" mass="52842">MKKNHIRTVLAALVFVFCAPGLHAQGSRKPNIIFIMADDLGWGELGSYGNTFNETPNLDRLSAQGMRFTQAYAAAPVCSPTRASIMTGQYPARVGITDFLPEDEKTDRWLDPTKYVTLNEALSASGYHTGIVGKWHLDTDFKLNKGGPKAHGFNEVIGTESEYIADGDYFFPYSKIASFDKGTANEYLTDRQCAEANAFITRNREKPFFLYLSLYSVHTRLEAPVQLVEKYKQKFDQKYGTGKAEQFFGANNVRHESAQRDNPWLAAMLESIDTGVGGIMKTLRETGLAENTIIVFFSDNGGAGKAGNNAHLRAGKTWLYEGGIREPLIVSWPGKIKGNTVNDNPVTSLDFYPTFLAAAGGKPTGGRLDGHNLMPLLRGGRASGRPLFWHYPSETGKWVNRMSSAVREGNYKLLEFYNNPRLELYDLQNDPSESHNLATDRPAETARLKKLLEDWKKEVNAEAPHLARKEKKKP</sequence>
<dbReference type="InterPro" id="IPR024607">
    <property type="entry name" value="Sulfatase_CS"/>
</dbReference>
<evidence type="ECO:0000313" key="10">
    <source>
        <dbReference type="Proteomes" id="UP000240912"/>
    </source>
</evidence>
<dbReference type="Gene3D" id="3.40.720.10">
    <property type="entry name" value="Alkaline Phosphatase, subunit A"/>
    <property type="match status" value="1"/>
</dbReference>
<dbReference type="PROSITE" id="PS00149">
    <property type="entry name" value="SULFATASE_2"/>
    <property type="match status" value="1"/>
</dbReference>
<feature type="chain" id="PRO_5015585738" evidence="7">
    <location>
        <begin position="25"/>
        <end position="474"/>
    </location>
</feature>
<keyword evidence="10" id="KW-1185">Reference proteome</keyword>
<evidence type="ECO:0000256" key="3">
    <source>
        <dbReference type="ARBA" id="ARBA00022723"/>
    </source>
</evidence>
<evidence type="ECO:0000256" key="6">
    <source>
        <dbReference type="ARBA" id="ARBA00022837"/>
    </source>
</evidence>
<feature type="binding site" evidence="11 12">
    <location>
        <position position="300"/>
    </location>
    <ligand>
        <name>Ca(2+)</name>
        <dbReference type="ChEBI" id="CHEBI:29108"/>
    </ligand>
</feature>
<feature type="binding site" evidence="11 12">
    <location>
        <position position="38"/>
    </location>
    <ligand>
        <name>Ca(2+)</name>
        <dbReference type="ChEBI" id="CHEBI:29108"/>
    </ligand>
</feature>
<keyword evidence="4 7" id="KW-0732">Signal</keyword>
<feature type="signal peptide" evidence="7">
    <location>
        <begin position="1"/>
        <end position="24"/>
    </location>
</feature>
<dbReference type="PROSITE" id="PS00523">
    <property type="entry name" value="SULFATASE_1"/>
    <property type="match status" value="1"/>
</dbReference>
<keyword evidence="11 12" id="KW-0002">3D-structure</keyword>
<dbReference type="PDB" id="7STV">
    <property type="method" value="X-ray"/>
    <property type="resolution" value="2.35 A"/>
    <property type="chains" value="A=25-474"/>
</dbReference>
<reference evidence="9 10" key="1">
    <citation type="submission" date="2018-03" db="EMBL/GenBank/DDBJ databases">
        <authorList>
            <person name="Keele B.F."/>
        </authorList>
    </citation>
    <scope>NUCLEOTIDE SEQUENCE [LARGE SCALE GENOMIC DNA]</scope>
    <source>
        <strain evidence="9 10">YL28-9</strain>
    </source>
</reference>
<dbReference type="GO" id="GO:0046872">
    <property type="term" value="F:metal ion binding"/>
    <property type="evidence" value="ECO:0007669"/>
    <property type="project" value="UniProtKB-KW"/>
</dbReference>
<dbReference type="InterPro" id="IPR017850">
    <property type="entry name" value="Alkaline_phosphatase_core_sf"/>
</dbReference>
<feature type="binding site" evidence="11 12">
    <location>
        <position position="299"/>
    </location>
    <ligand>
        <name>Ca(2+)</name>
        <dbReference type="ChEBI" id="CHEBI:29108"/>
    </ligand>
</feature>
<evidence type="ECO:0000256" key="1">
    <source>
        <dbReference type="ARBA" id="ARBA00001913"/>
    </source>
</evidence>
<feature type="domain" description="Sulfatase N-terminal" evidence="8">
    <location>
        <begin position="30"/>
        <end position="360"/>
    </location>
</feature>
<dbReference type="RefSeq" id="WP_107215127.1">
    <property type="nucleotide sequence ID" value="NZ_KZ686269.1"/>
</dbReference>
<dbReference type="SMR" id="A0A2T3HKC0"/>
<comment type="similarity">
    <text evidence="2">Belongs to the sulfatase family.</text>
</comment>
<name>A0A2T3HKC0_9SPHI</name>
<proteinExistence type="evidence at protein level"/>
<evidence type="ECO:0000256" key="7">
    <source>
        <dbReference type="SAM" id="SignalP"/>
    </source>
</evidence>
<dbReference type="PDB" id="7STT">
    <property type="method" value="X-ray"/>
    <property type="resolution" value="1.60 A"/>
    <property type="chains" value="A=25-474"/>
</dbReference>
<dbReference type="CDD" id="cd16144">
    <property type="entry name" value="ARS_like"/>
    <property type="match status" value="1"/>
</dbReference>
<dbReference type="EMBL" id="PYLS01000005">
    <property type="protein sequence ID" value="PST82869.1"/>
    <property type="molecule type" value="Genomic_DNA"/>
</dbReference>
<evidence type="ECO:0000259" key="8">
    <source>
        <dbReference type="Pfam" id="PF00884"/>
    </source>
</evidence>
<dbReference type="Gene3D" id="3.30.1120.10">
    <property type="match status" value="1"/>
</dbReference>
<evidence type="ECO:0000256" key="5">
    <source>
        <dbReference type="ARBA" id="ARBA00022801"/>
    </source>
</evidence>
<feature type="binding site" evidence="11 12">
    <location>
        <position position="39"/>
    </location>
    <ligand>
        <name>Ca(2+)</name>
        <dbReference type="ChEBI" id="CHEBI:29108"/>
    </ligand>
</feature>
<gene>
    <name evidence="9" type="ORF">C7T94_09545</name>
</gene>
<organism evidence="9 10">
    <name type="scientific">Pedobacter yulinensis</name>
    <dbReference type="NCBI Taxonomy" id="2126353"/>
    <lineage>
        <taxon>Bacteria</taxon>
        <taxon>Pseudomonadati</taxon>
        <taxon>Bacteroidota</taxon>
        <taxon>Sphingobacteriia</taxon>
        <taxon>Sphingobacteriales</taxon>
        <taxon>Sphingobacteriaceae</taxon>
        <taxon>Pedobacter</taxon>
    </lineage>
</organism>
<dbReference type="PANTHER" id="PTHR42693">
    <property type="entry name" value="ARYLSULFATASE FAMILY MEMBER"/>
    <property type="match status" value="1"/>
</dbReference>
<dbReference type="GO" id="GO:0004065">
    <property type="term" value="F:arylsulfatase activity"/>
    <property type="evidence" value="ECO:0007669"/>
    <property type="project" value="TreeGrafter"/>
</dbReference>